<dbReference type="InterPro" id="IPR004195">
    <property type="entry name" value="Head_decoration_D"/>
</dbReference>
<dbReference type="RefSeq" id="WP_288199470.1">
    <property type="nucleotide sequence ID" value="NZ_LT608334.1"/>
</dbReference>
<proteinExistence type="predicted"/>
<evidence type="ECO:0008006" key="2">
    <source>
        <dbReference type="Google" id="ProtNLM"/>
    </source>
</evidence>
<accession>A0A212L776</accession>
<dbReference type="EMBL" id="FMJD01000003">
    <property type="protein sequence ID" value="SCM73388.1"/>
    <property type="molecule type" value="Genomic_DNA"/>
</dbReference>
<evidence type="ECO:0000313" key="1">
    <source>
        <dbReference type="EMBL" id="SCM73388.1"/>
    </source>
</evidence>
<organism evidence="1">
    <name type="scientific">uncultured Pleomorphomonas sp</name>
    <dbReference type="NCBI Taxonomy" id="442121"/>
    <lineage>
        <taxon>Bacteria</taxon>
        <taxon>Pseudomonadati</taxon>
        <taxon>Pseudomonadota</taxon>
        <taxon>Alphaproteobacteria</taxon>
        <taxon>Hyphomicrobiales</taxon>
        <taxon>Pleomorphomonadaceae</taxon>
        <taxon>Pleomorphomonas</taxon>
        <taxon>environmental samples</taxon>
    </lineage>
</organism>
<protein>
    <recommendedName>
        <fullName evidence="2">Head decoration protein</fullName>
    </recommendedName>
</protein>
<dbReference type="AlphaFoldDB" id="A0A212L776"/>
<gene>
    <name evidence="1" type="ORF">KL86PLE_110047</name>
</gene>
<name>A0A212L776_9HYPH</name>
<sequence length="221" mass="22268">MTVLEQDLHTTGAYLISEANGWRSRGAGAIAPGDDDLKAGAVLGQRTKGALSAVAAAGVPAPAGATITAAPAVTSGVTKVGVHTFRCVAAGAAGIWQHEDPDGVYVGTATTGVAYTGQGMTLTITDTGTDPAVGEVFKVTVSQADGDGEFAPYDPDANDGTEAAAAILYEGRAATDAAVRRTLTLRDSEVTAGELVWKDGLTIDQKNAALADLAKLGIIAR</sequence>
<reference evidence="1" key="1">
    <citation type="submission" date="2016-08" db="EMBL/GenBank/DDBJ databases">
        <authorList>
            <person name="Seilhamer J.J."/>
        </authorList>
    </citation>
    <scope>NUCLEOTIDE SEQUENCE</scope>
    <source>
        <strain evidence="1">86</strain>
    </source>
</reference>
<dbReference type="Pfam" id="PF02924">
    <property type="entry name" value="HDPD"/>
    <property type="match status" value="1"/>
</dbReference>